<dbReference type="InterPro" id="IPR024598">
    <property type="entry name" value="SF3a60/Prp9_C"/>
</dbReference>
<dbReference type="InterPro" id="IPR051421">
    <property type="entry name" value="RNA_Proc_DNA_Dmg_Regulator"/>
</dbReference>
<dbReference type="GO" id="GO:0003723">
    <property type="term" value="F:RNA binding"/>
    <property type="evidence" value="ECO:0007669"/>
    <property type="project" value="InterPro"/>
</dbReference>
<evidence type="ECO:0000256" key="3">
    <source>
        <dbReference type="ARBA" id="ARBA00022771"/>
    </source>
</evidence>
<feature type="domain" description="Splicing factor SF3a60 /Prp9 subunit C-terminal" evidence="7">
    <location>
        <begin position="399"/>
        <end position="518"/>
    </location>
</feature>
<keyword evidence="2" id="KW-0479">Metal-binding</keyword>
<dbReference type="InterPro" id="IPR021966">
    <property type="entry name" value="SF3a60_bindingd"/>
</dbReference>
<protein>
    <submittedName>
        <fullName evidence="11">RNA splicing factor PRP9</fullName>
    </submittedName>
</protein>
<evidence type="ECO:0000259" key="10">
    <source>
        <dbReference type="Pfam" id="PF16837"/>
    </source>
</evidence>
<comment type="subcellular location">
    <subcellularLocation>
        <location evidence="1">Nucleus</location>
    </subcellularLocation>
</comment>
<evidence type="ECO:0000259" key="9">
    <source>
        <dbReference type="Pfam" id="PF12171"/>
    </source>
</evidence>
<reference evidence="11 12" key="1">
    <citation type="journal article" date="2019" name="Nat. Ecol. Evol.">
        <title>Megaphylogeny resolves global patterns of mushroom evolution.</title>
        <authorList>
            <person name="Varga T."/>
            <person name="Krizsan K."/>
            <person name="Foldi C."/>
            <person name="Dima B."/>
            <person name="Sanchez-Garcia M."/>
            <person name="Sanchez-Ramirez S."/>
            <person name="Szollosi G.J."/>
            <person name="Szarkandi J.G."/>
            <person name="Papp V."/>
            <person name="Albert L."/>
            <person name="Andreopoulos W."/>
            <person name="Angelini C."/>
            <person name="Antonin V."/>
            <person name="Barry K.W."/>
            <person name="Bougher N.L."/>
            <person name="Buchanan P."/>
            <person name="Buyck B."/>
            <person name="Bense V."/>
            <person name="Catcheside P."/>
            <person name="Chovatia M."/>
            <person name="Cooper J."/>
            <person name="Damon W."/>
            <person name="Desjardin D."/>
            <person name="Finy P."/>
            <person name="Geml J."/>
            <person name="Haridas S."/>
            <person name="Hughes K."/>
            <person name="Justo A."/>
            <person name="Karasinski D."/>
            <person name="Kautmanova I."/>
            <person name="Kiss B."/>
            <person name="Kocsube S."/>
            <person name="Kotiranta H."/>
            <person name="LaButti K.M."/>
            <person name="Lechner B.E."/>
            <person name="Liimatainen K."/>
            <person name="Lipzen A."/>
            <person name="Lukacs Z."/>
            <person name="Mihaltcheva S."/>
            <person name="Morgado L.N."/>
            <person name="Niskanen T."/>
            <person name="Noordeloos M.E."/>
            <person name="Ohm R.A."/>
            <person name="Ortiz-Santana B."/>
            <person name="Ovrebo C."/>
            <person name="Racz N."/>
            <person name="Riley R."/>
            <person name="Savchenko A."/>
            <person name="Shiryaev A."/>
            <person name="Soop K."/>
            <person name="Spirin V."/>
            <person name="Szebenyi C."/>
            <person name="Tomsovsky M."/>
            <person name="Tulloss R.E."/>
            <person name="Uehling J."/>
            <person name="Grigoriev I.V."/>
            <person name="Vagvolgyi C."/>
            <person name="Papp T."/>
            <person name="Martin F.M."/>
            <person name="Miettinen O."/>
            <person name="Hibbett D.S."/>
            <person name="Nagy L.G."/>
        </authorList>
    </citation>
    <scope>NUCLEOTIDE SEQUENCE [LARGE SCALE GENOMIC DNA]</scope>
    <source>
        <strain evidence="11 12">FP101781</strain>
    </source>
</reference>
<dbReference type="Proteomes" id="UP000298030">
    <property type="component" value="Unassembled WGS sequence"/>
</dbReference>
<proteinExistence type="predicted"/>
<feature type="domain" description="SF3A3" evidence="10">
    <location>
        <begin position="136"/>
        <end position="175"/>
    </location>
</feature>
<feature type="domain" description="Zinc finger double-stranded RNA binding" evidence="9">
    <location>
        <begin position="264"/>
        <end position="287"/>
    </location>
</feature>
<sequence>MDSILEVQRQTHEEIERYDKALYSILSRPSVNQEVDLQNAHKASQVLDRITARATALTGLYDDEGARKVELEALSSKGNDRDLSEFYSRLAKIQEHYKKYPDSDPAGGFDLEIASFLDDMGQEEEDFEEEDPIALLFSGEESYGRYLDLYSSHTAFCNLKNVGKRPTYLQYLDILIASATNNEPLHHDLSKEARFTKDYETYIKDLHSYLLSFLKKSQPLHDTESEQRLADEYFKKRWDAGEIQGWEASNDASNVDSNGGAGIWCAACQKHYSKQTVYDSHLTSKKHIKASQKQATSSKPPANPNGNSAPTPAPTSQGQSSATTRLQTSAYHTALATSLLVTLAPVLNETKSNVERKFSLTAREREQELQEKAQPAPTPAADGTQEEEEEEERIYNPLKLPLGWDGKPIPYWLYKLHGLGVEYKCEICSDHVYMGRKNFDRHFQEARHAFGMRALGLPNTKHFHEITRIEDALALAEKLKREGRNEIFEQETMEELEDDEGNVYNRKTYEDLKKQGII</sequence>
<dbReference type="GO" id="GO:0000398">
    <property type="term" value="P:mRNA splicing, via spliceosome"/>
    <property type="evidence" value="ECO:0007669"/>
    <property type="project" value="InterPro"/>
</dbReference>
<keyword evidence="3" id="KW-0863">Zinc-finger</keyword>
<dbReference type="Pfam" id="PF12171">
    <property type="entry name" value="zf-C2H2_jaz"/>
    <property type="match status" value="1"/>
</dbReference>
<dbReference type="Gene3D" id="3.30.160.60">
    <property type="entry name" value="Classic Zinc Finger"/>
    <property type="match status" value="1"/>
</dbReference>
<dbReference type="GO" id="GO:0005681">
    <property type="term" value="C:spliceosomal complex"/>
    <property type="evidence" value="ECO:0007669"/>
    <property type="project" value="InterPro"/>
</dbReference>
<evidence type="ECO:0000256" key="5">
    <source>
        <dbReference type="ARBA" id="ARBA00023242"/>
    </source>
</evidence>
<dbReference type="OrthoDB" id="2160351at2759"/>
<evidence type="ECO:0000313" key="12">
    <source>
        <dbReference type="Proteomes" id="UP000298030"/>
    </source>
</evidence>
<dbReference type="STRING" id="71717.A0A4Y7T806"/>
<feature type="domain" description="Splicing factor SF3a60 binding" evidence="8">
    <location>
        <begin position="82"/>
        <end position="102"/>
    </location>
</feature>
<gene>
    <name evidence="11" type="ORF">FA13DRAFT_1774993</name>
</gene>
<evidence type="ECO:0000313" key="11">
    <source>
        <dbReference type="EMBL" id="TEB30088.1"/>
    </source>
</evidence>
<keyword evidence="5" id="KW-0539">Nucleus</keyword>
<accession>A0A4Y7T806</accession>
<dbReference type="Pfam" id="PF16837">
    <property type="entry name" value="SF3A3"/>
    <property type="match status" value="1"/>
</dbReference>
<evidence type="ECO:0000256" key="1">
    <source>
        <dbReference type="ARBA" id="ARBA00004123"/>
    </source>
</evidence>
<dbReference type="PANTHER" id="PTHR12786:SF2">
    <property type="entry name" value="SPLICING FACTOR 3A SUBUNIT 3"/>
    <property type="match status" value="1"/>
</dbReference>
<evidence type="ECO:0000256" key="2">
    <source>
        <dbReference type="ARBA" id="ARBA00022723"/>
    </source>
</evidence>
<feature type="region of interest" description="Disordered" evidence="6">
    <location>
        <begin position="363"/>
        <end position="392"/>
    </location>
</feature>
<keyword evidence="12" id="KW-1185">Reference proteome</keyword>
<evidence type="ECO:0000259" key="7">
    <source>
        <dbReference type="Pfam" id="PF11931"/>
    </source>
</evidence>
<name>A0A4Y7T806_COPMI</name>
<dbReference type="PANTHER" id="PTHR12786">
    <property type="entry name" value="SPLICING FACTOR SF3A-RELATED"/>
    <property type="match status" value="1"/>
</dbReference>
<dbReference type="InterPro" id="IPR036236">
    <property type="entry name" value="Znf_C2H2_sf"/>
</dbReference>
<evidence type="ECO:0000256" key="4">
    <source>
        <dbReference type="ARBA" id="ARBA00022833"/>
    </source>
</evidence>
<evidence type="ECO:0000256" key="6">
    <source>
        <dbReference type="SAM" id="MobiDB-lite"/>
    </source>
</evidence>
<feature type="compositionally biased region" description="Polar residues" evidence="6">
    <location>
        <begin position="291"/>
        <end position="325"/>
    </location>
</feature>
<organism evidence="11 12">
    <name type="scientific">Coprinellus micaceus</name>
    <name type="common">Glistening ink-cap mushroom</name>
    <name type="synonym">Coprinus micaceus</name>
    <dbReference type="NCBI Taxonomy" id="71717"/>
    <lineage>
        <taxon>Eukaryota</taxon>
        <taxon>Fungi</taxon>
        <taxon>Dikarya</taxon>
        <taxon>Basidiomycota</taxon>
        <taxon>Agaricomycotina</taxon>
        <taxon>Agaricomycetes</taxon>
        <taxon>Agaricomycetidae</taxon>
        <taxon>Agaricales</taxon>
        <taxon>Agaricineae</taxon>
        <taxon>Psathyrellaceae</taxon>
        <taxon>Coprinellus</taxon>
    </lineage>
</organism>
<evidence type="ECO:0000259" key="8">
    <source>
        <dbReference type="Pfam" id="PF12108"/>
    </source>
</evidence>
<dbReference type="Pfam" id="PF11931">
    <property type="entry name" value="SF3a60_Prp9_C"/>
    <property type="match status" value="1"/>
</dbReference>
<dbReference type="AlphaFoldDB" id="A0A4Y7T806"/>
<feature type="region of interest" description="Disordered" evidence="6">
    <location>
        <begin position="284"/>
        <end position="325"/>
    </location>
</feature>
<dbReference type="InterPro" id="IPR031774">
    <property type="entry name" value="SF3A3_dom"/>
</dbReference>
<dbReference type="Pfam" id="PF12108">
    <property type="entry name" value="SF3a60_bindingd"/>
    <property type="match status" value="1"/>
</dbReference>
<dbReference type="SUPFAM" id="SSF57667">
    <property type="entry name" value="beta-beta-alpha zinc fingers"/>
    <property type="match status" value="1"/>
</dbReference>
<dbReference type="EMBL" id="QPFP01000024">
    <property type="protein sequence ID" value="TEB30088.1"/>
    <property type="molecule type" value="Genomic_DNA"/>
</dbReference>
<dbReference type="GO" id="GO:0008270">
    <property type="term" value="F:zinc ion binding"/>
    <property type="evidence" value="ECO:0007669"/>
    <property type="project" value="UniProtKB-KW"/>
</dbReference>
<dbReference type="InterPro" id="IPR022755">
    <property type="entry name" value="Znf_C2H2_jaz"/>
</dbReference>
<comment type="caution">
    <text evidence="11">The sequence shown here is derived from an EMBL/GenBank/DDBJ whole genome shotgun (WGS) entry which is preliminary data.</text>
</comment>
<keyword evidence="4" id="KW-0862">Zinc</keyword>